<keyword evidence="3" id="KW-1185">Reference proteome</keyword>
<dbReference type="InterPro" id="IPR036543">
    <property type="entry name" value="Guanylate-bd_C_sf"/>
</dbReference>
<evidence type="ECO:0000313" key="3">
    <source>
        <dbReference type="Proteomes" id="UP001259832"/>
    </source>
</evidence>
<feature type="coiled-coil region" evidence="1">
    <location>
        <begin position="490"/>
        <end position="524"/>
    </location>
</feature>
<name>A0AAD9LIB3_9STRA</name>
<accession>A0AAD9LIB3</accession>
<dbReference type="SUPFAM" id="SSF48340">
    <property type="entry name" value="Interferon-induced guanylate-binding protein 1 (GBP1), C-terminal domain"/>
    <property type="match status" value="1"/>
</dbReference>
<comment type="caution">
    <text evidence="2">The sequence shown here is derived from an EMBL/GenBank/DDBJ whole genome shotgun (WGS) entry which is preliminary data.</text>
</comment>
<proteinExistence type="predicted"/>
<gene>
    <name evidence="2" type="ORF">P3T76_010012</name>
</gene>
<dbReference type="EMBL" id="JASMQC010000021">
    <property type="protein sequence ID" value="KAK1936577.1"/>
    <property type="molecule type" value="Genomic_DNA"/>
</dbReference>
<dbReference type="Proteomes" id="UP001259832">
    <property type="component" value="Unassembled WGS sequence"/>
</dbReference>
<evidence type="ECO:0000256" key="1">
    <source>
        <dbReference type="SAM" id="Coils"/>
    </source>
</evidence>
<dbReference type="AlphaFoldDB" id="A0AAD9LIB3"/>
<dbReference type="GO" id="GO:0003924">
    <property type="term" value="F:GTPase activity"/>
    <property type="evidence" value="ECO:0007669"/>
    <property type="project" value="InterPro"/>
</dbReference>
<sequence>METTWRNEPLVDASGSLTSGGGRLLEQELSEERLAVVTLLGPPSTRTARGELVAKLLGQEKEEGLSPSTSNEALVLLASVVYIEEDFQVLILDVDIAEDEGSGLQQLVGAFCALSSLVISSYDEIGSTRCLAPFLPQFQSLFRTLVGEFATMEVFEMLPKLLSIDWSPSRSLQDKLTEAEQQQKATSVEALESLIRFKKVGISYTRDIAEMNFEVFCGAHATVKRLFGLEMTGEMMGALLRKLSTQMLELDPLDFGTAWDDFVEDKCLLLAGDALNMYVDCVHPSVLEDPPMELDAFKQLHEEIWRLSLDVYRSASKYKSSRYRTVRNKLKADILAHYDTELATLTKKSREYCEEVRVTLWAEILARINHARDGDTFSAMLASIQEFDKQFNEKARGPEKAAVLRDFYQCEAIRAFQQLENVVTQQLSESRLEKLRLQLEKDFADKKDALVEHFKQEEAQLRAGMARDMETMQKMHEAKAARVKIDGSETRRLRDELNEFKRQNAELQEKAIVLEHAQQDASNQKAVLAGKVDELELAVHREMANRTELVETLALTIKTAEEKEKTLNERIDELQRELGEKTFRIEGELHDLTQQLKKTNEVRHCRWKDTVARHLHVLLIQEKEELQKKLNEFFLKVTALPETLQQHLFCMEADGQVDFADALTSYMS</sequence>
<keyword evidence="1" id="KW-0175">Coiled coil</keyword>
<feature type="coiled-coil region" evidence="1">
    <location>
        <begin position="550"/>
        <end position="577"/>
    </location>
</feature>
<reference evidence="2" key="1">
    <citation type="submission" date="2023-08" db="EMBL/GenBank/DDBJ databases">
        <title>Reference Genome Resource for the Citrus Pathogen Phytophthora citrophthora.</title>
        <authorList>
            <person name="Moller H."/>
            <person name="Coetzee B."/>
            <person name="Rose L.J."/>
            <person name="Van Niekerk J.M."/>
        </authorList>
    </citation>
    <scope>NUCLEOTIDE SEQUENCE</scope>
    <source>
        <strain evidence="2">STE-U-9442</strain>
    </source>
</reference>
<protein>
    <submittedName>
        <fullName evidence="2">Uncharacterized protein</fullName>
    </submittedName>
</protein>
<evidence type="ECO:0000313" key="2">
    <source>
        <dbReference type="EMBL" id="KAK1936577.1"/>
    </source>
</evidence>
<organism evidence="2 3">
    <name type="scientific">Phytophthora citrophthora</name>
    <dbReference type="NCBI Taxonomy" id="4793"/>
    <lineage>
        <taxon>Eukaryota</taxon>
        <taxon>Sar</taxon>
        <taxon>Stramenopiles</taxon>
        <taxon>Oomycota</taxon>
        <taxon>Peronosporomycetes</taxon>
        <taxon>Peronosporales</taxon>
        <taxon>Peronosporaceae</taxon>
        <taxon>Phytophthora</taxon>
    </lineage>
</organism>
<dbReference type="GO" id="GO:0005525">
    <property type="term" value="F:GTP binding"/>
    <property type="evidence" value="ECO:0007669"/>
    <property type="project" value="InterPro"/>
</dbReference>